<reference evidence="5" key="1">
    <citation type="journal article" date="2021" name="PeerJ">
        <title>Extensive microbial diversity within the chicken gut microbiome revealed by metagenomics and culture.</title>
        <authorList>
            <person name="Gilroy R."/>
            <person name="Ravi A."/>
            <person name="Getino M."/>
            <person name="Pursley I."/>
            <person name="Horton D.L."/>
            <person name="Alikhan N.F."/>
            <person name="Baker D."/>
            <person name="Gharbi K."/>
            <person name="Hall N."/>
            <person name="Watson M."/>
            <person name="Adriaenssens E.M."/>
            <person name="Foster-Nyarko E."/>
            <person name="Jarju S."/>
            <person name="Secka A."/>
            <person name="Antonio M."/>
            <person name="Oren A."/>
            <person name="Chaudhuri R.R."/>
            <person name="La Ragione R."/>
            <person name="Hildebrand F."/>
            <person name="Pallen M.J."/>
        </authorList>
    </citation>
    <scope>NUCLEOTIDE SEQUENCE</scope>
    <source>
        <strain evidence="5">ChiBcec15-3976</strain>
    </source>
</reference>
<dbReference type="PANTHER" id="PTHR47514:SF1">
    <property type="entry name" value="TRANSKETOLASE N-TERMINAL SECTION-RELATED"/>
    <property type="match status" value="1"/>
</dbReference>
<dbReference type="Pfam" id="PF00456">
    <property type="entry name" value="Transketolase_N"/>
    <property type="match status" value="1"/>
</dbReference>
<evidence type="ECO:0000313" key="5">
    <source>
        <dbReference type="EMBL" id="HJD42901.1"/>
    </source>
</evidence>
<evidence type="ECO:0000313" key="6">
    <source>
        <dbReference type="Proteomes" id="UP000823909"/>
    </source>
</evidence>
<evidence type="ECO:0000259" key="4">
    <source>
        <dbReference type="Pfam" id="PF00456"/>
    </source>
</evidence>
<dbReference type="InterPro" id="IPR029061">
    <property type="entry name" value="THDP-binding"/>
</dbReference>
<evidence type="ECO:0000256" key="3">
    <source>
        <dbReference type="ARBA" id="ARBA00023052"/>
    </source>
</evidence>
<dbReference type="PANTHER" id="PTHR47514">
    <property type="entry name" value="TRANSKETOLASE N-TERMINAL SECTION-RELATED"/>
    <property type="match status" value="1"/>
</dbReference>
<accession>A0A9D2U6E2</accession>
<dbReference type="Proteomes" id="UP000823909">
    <property type="component" value="Unassembled WGS sequence"/>
</dbReference>
<organism evidence="5 6">
    <name type="scientific">Candidatus Mediterraneibacter quadrami</name>
    <dbReference type="NCBI Taxonomy" id="2838684"/>
    <lineage>
        <taxon>Bacteria</taxon>
        <taxon>Bacillati</taxon>
        <taxon>Bacillota</taxon>
        <taxon>Clostridia</taxon>
        <taxon>Lachnospirales</taxon>
        <taxon>Lachnospiraceae</taxon>
        <taxon>Mediterraneibacter</taxon>
    </lineage>
</organism>
<name>A0A9D2U6E2_9FIRM</name>
<gene>
    <name evidence="5" type="ORF">H9910_07825</name>
</gene>
<comment type="similarity">
    <text evidence="2">Belongs to the transketolase family.</text>
</comment>
<protein>
    <submittedName>
        <fullName evidence="5">Transketolase</fullName>
    </submittedName>
</protein>
<sequence length="268" mass="30131">MTVNELKDKAKEIRKGIVSMIYESGTGHVGGALSSCDILTVLFYSIMLHDPKKPDDPQRDRFVLSKGHCVEGYYNILADMGYIEKEELKTFSKFQTRLIGHPNREIPGVEMNTGALGHGLSAACGMAKAGKILKEPYRVFCLMGDGETEEGSIWESAMFAANYHLDNLYAILDRNMLQISGPTEDVMRLEPLKDKWRAFGFDVYEADGNDIEELLDVFDRMMKAEGKPKILIADTIKGKGVSFMENQVKWHHGKMSDEEYSQAMQDLA</sequence>
<dbReference type="EMBL" id="DWUU01000048">
    <property type="protein sequence ID" value="HJD42901.1"/>
    <property type="molecule type" value="Genomic_DNA"/>
</dbReference>
<comment type="caution">
    <text evidence="5">The sequence shown here is derived from an EMBL/GenBank/DDBJ whole genome shotgun (WGS) entry which is preliminary data.</text>
</comment>
<dbReference type="Gene3D" id="3.40.50.970">
    <property type="match status" value="1"/>
</dbReference>
<dbReference type="CDD" id="cd02012">
    <property type="entry name" value="TPP_TK"/>
    <property type="match status" value="1"/>
</dbReference>
<feature type="domain" description="Transketolase N-terminal" evidence="4">
    <location>
        <begin position="9"/>
        <end position="265"/>
    </location>
</feature>
<evidence type="ECO:0000256" key="2">
    <source>
        <dbReference type="ARBA" id="ARBA00007131"/>
    </source>
</evidence>
<proteinExistence type="inferred from homology"/>
<reference evidence="5" key="2">
    <citation type="submission" date="2021-04" db="EMBL/GenBank/DDBJ databases">
        <authorList>
            <person name="Gilroy R."/>
        </authorList>
    </citation>
    <scope>NUCLEOTIDE SEQUENCE</scope>
    <source>
        <strain evidence="5">ChiBcec15-3976</strain>
    </source>
</reference>
<dbReference type="AlphaFoldDB" id="A0A9D2U6E2"/>
<evidence type="ECO:0000256" key="1">
    <source>
        <dbReference type="ARBA" id="ARBA00001964"/>
    </source>
</evidence>
<keyword evidence="3" id="KW-0786">Thiamine pyrophosphate</keyword>
<dbReference type="InterPro" id="IPR005474">
    <property type="entry name" value="Transketolase_N"/>
</dbReference>
<comment type="cofactor">
    <cofactor evidence="1">
        <name>thiamine diphosphate</name>
        <dbReference type="ChEBI" id="CHEBI:58937"/>
    </cofactor>
</comment>
<dbReference type="SUPFAM" id="SSF52518">
    <property type="entry name" value="Thiamin diphosphate-binding fold (THDP-binding)"/>
    <property type="match status" value="1"/>
</dbReference>